<accession>A0A0C3PU67</accession>
<keyword evidence="2" id="KW-0812">Transmembrane</keyword>
<feature type="transmembrane region" description="Helical" evidence="2">
    <location>
        <begin position="51"/>
        <end position="70"/>
    </location>
</feature>
<dbReference type="HOGENOM" id="CLU_1750370_0_0_1"/>
<keyword evidence="2" id="KW-1133">Transmembrane helix</keyword>
<keyword evidence="2" id="KW-0472">Membrane</keyword>
<dbReference type="EMBL" id="KN840448">
    <property type="protein sequence ID" value="KIP11193.1"/>
    <property type="molecule type" value="Genomic_DNA"/>
</dbReference>
<dbReference type="Proteomes" id="UP000053257">
    <property type="component" value="Unassembled WGS sequence"/>
</dbReference>
<dbReference type="AlphaFoldDB" id="A0A0C3PU67"/>
<feature type="transmembrane region" description="Helical" evidence="2">
    <location>
        <begin position="25"/>
        <end position="45"/>
    </location>
</feature>
<evidence type="ECO:0000313" key="3">
    <source>
        <dbReference type="EMBL" id="KIP11193.1"/>
    </source>
</evidence>
<name>A0A0C3PU67_PHLG1</name>
<gene>
    <name evidence="3" type="ORF">PHLGIDRAFT_158945</name>
</gene>
<proteinExistence type="predicted"/>
<evidence type="ECO:0000256" key="1">
    <source>
        <dbReference type="SAM" id="MobiDB-lite"/>
    </source>
</evidence>
<reference evidence="3 4" key="1">
    <citation type="journal article" date="2014" name="PLoS Genet.">
        <title>Analysis of the Phlebiopsis gigantea genome, transcriptome and secretome provides insight into its pioneer colonization strategies of wood.</title>
        <authorList>
            <person name="Hori C."/>
            <person name="Ishida T."/>
            <person name="Igarashi K."/>
            <person name="Samejima M."/>
            <person name="Suzuki H."/>
            <person name="Master E."/>
            <person name="Ferreira P."/>
            <person name="Ruiz-Duenas F.J."/>
            <person name="Held B."/>
            <person name="Canessa P."/>
            <person name="Larrondo L.F."/>
            <person name="Schmoll M."/>
            <person name="Druzhinina I.S."/>
            <person name="Kubicek C.P."/>
            <person name="Gaskell J.A."/>
            <person name="Kersten P."/>
            <person name="St John F."/>
            <person name="Glasner J."/>
            <person name="Sabat G."/>
            <person name="Splinter BonDurant S."/>
            <person name="Syed K."/>
            <person name="Yadav J."/>
            <person name="Mgbeahuruike A.C."/>
            <person name="Kovalchuk A."/>
            <person name="Asiegbu F.O."/>
            <person name="Lackner G."/>
            <person name="Hoffmeister D."/>
            <person name="Rencoret J."/>
            <person name="Gutierrez A."/>
            <person name="Sun H."/>
            <person name="Lindquist E."/>
            <person name="Barry K."/>
            <person name="Riley R."/>
            <person name="Grigoriev I.V."/>
            <person name="Henrissat B."/>
            <person name="Kues U."/>
            <person name="Berka R.M."/>
            <person name="Martinez A.T."/>
            <person name="Covert S.F."/>
            <person name="Blanchette R.A."/>
            <person name="Cullen D."/>
        </authorList>
    </citation>
    <scope>NUCLEOTIDE SEQUENCE [LARGE SCALE GENOMIC DNA]</scope>
    <source>
        <strain evidence="3 4">11061_1 CR5-6</strain>
    </source>
</reference>
<evidence type="ECO:0000256" key="2">
    <source>
        <dbReference type="SAM" id="Phobius"/>
    </source>
</evidence>
<organism evidence="3 4">
    <name type="scientific">Phlebiopsis gigantea (strain 11061_1 CR5-6)</name>
    <name type="common">White-rot fungus</name>
    <name type="synonym">Peniophora gigantea</name>
    <dbReference type="NCBI Taxonomy" id="745531"/>
    <lineage>
        <taxon>Eukaryota</taxon>
        <taxon>Fungi</taxon>
        <taxon>Dikarya</taxon>
        <taxon>Basidiomycota</taxon>
        <taxon>Agaricomycotina</taxon>
        <taxon>Agaricomycetes</taxon>
        <taxon>Polyporales</taxon>
        <taxon>Phanerochaetaceae</taxon>
        <taxon>Phlebiopsis</taxon>
    </lineage>
</organism>
<evidence type="ECO:0000313" key="4">
    <source>
        <dbReference type="Proteomes" id="UP000053257"/>
    </source>
</evidence>
<protein>
    <submittedName>
        <fullName evidence="3">Uncharacterized protein</fullName>
    </submittedName>
</protein>
<keyword evidence="4" id="KW-1185">Reference proteome</keyword>
<sequence>MLLQESGWAIIKSYRLFALLINQGLVYFITVSVVQITVIVLYYLPQGVYSLLLNNYSLLLSSILLSRFVLDLREHPRSNHGHSSRDSELSTALKFSPRGGAMHSAPGRDQTPSLVRDFEDPDDIIFAGGGSAATDWSDSIELHELSDRD</sequence>
<feature type="region of interest" description="Disordered" evidence="1">
    <location>
        <begin position="96"/>
        <end position="116"/>
    </location>
</feature>